<dbReference type="CDD" id="cd16325">
    <property type="entry name" value="LolA"/>
    <property type="match status" value="1"/>
</dbReference>
<dbReference type="EMBL" id="JSZA02000044">
    <property type="protein sequence ID" value="KHD08369.1"/>
    <property type="molecule type" value="Genomic_DNA"/>
</dbReference>
<protein>
    <recommendedName>
        <fullName evidence="4 10">Outer-membrane lipoprotein carrier protein</fullName>
    </recommendedName>
</protein>
<comment type="subcellular location">
    <subcellularLocation>
        <location evidence="1 10">Periplasm</location>
    </subcellularLocation>
</comment>
<evidence type="ECO:0000256" key="9">
    <source>
        <dbReference type="ARBA" id="ARBA00023186"/>
    </source>
</evidence>
<dbReference type="PANTHER" id="PTHR35869">
    <property type="entry name" value="OUTER-MEMBRANE LIPOPROTEIN CARRIER PROTEIN"/>
    <property type="match status" value="1"/>
</dbReference>
<feature type="chain" id="PRO_5008984224" description="Outer-membrane lipoprotein carrier protein" evidence="10">
    <location>
        <begin position="22"/>
        <end position="203"/>
    </location>
</feature>
<dbReference type="PANTHER" id="PTHR35869:SF1">
    <property type="entry name" value="OUTER-MEMBRANE LIPOPROTEIN CARRIER PROTEIN"/>
    <property type="match status" value="1"/>
</dbReference>
<dbReference type="Proteomes" id="UP000030428">
    <property type="component" value="Unassembled WGS sequence"/>
</dbReference>
<comment type="caution">
    <text evidence="11">The sequence shown here is derived from an EMBL/GenBank/DDBJ whole genome shotgun (WGS) entry which is preliminary data.</text>
</comment>
<proteinExistence type="inferred from homology"/>
<keyword evidence="5 10" id="KW-0813">Transport</keyword>
<feature type="signal peptide" evidence="10">
    <location>
        <begin position="1"/>
        <end position="21"/>
    </location>
</feature>
<dbReference type="InterPro" id="IPR004564">
    <property type="entry name" value="OM_lipoprot_carrier_LolA-like"/>
</dbReference>
<evidence type="ECO:0000313" key="11">
    <source>
        <dbReference type="EMBL" id="KHD08369.1"/>
    </source>
</evidence>
<accession>A0A0A6PDN7</accession>
<dbReference type="SUPFAM" id="SSF89392">
    <property type="entry name" value="Prokaryotic lipoproteins and lipoprotein localization factors"/>
    <property type="match status" value="1"/>
</dbReference>
<evidence type="ECO:0000256" key="8">
    <source>
        <dbReference type="ARBA" id="ARBA00022927"/>
    </source>
</evidence>
<dbReference type="Gene3D" id="2.50.20.10">
    <property type="entry name" value="Lipoprotein localisation LolA/LolB/LppX"/>
    <property type="match status" value="1"/>
</dbReference>
<dbReference type="InterPro" id="IPR029046">
    <property type="entry name" value="LolA/LolB/LppX"/>
</dbReference>
<dbReference type="Pfam" id="PF03548">
    <property type="entry name" value="LolA"/>
    <property type="match status" value="1"/>
</dbReference>
<evidence type="ECO:0000313" key="12">
    <source>
        <dbReference type="Proteomes" id="UP000030428"/>
    </source>
</evidence>
<comment type="subunit">
    <text evidence="3 10">Monomer.</text>
</comment>
<keyword evidence="8 10" id="KW-0653">Protein transport</keyword>
<dbReference type="InterPro" id="IPR018323">
    <property type="entry name" value="OM_lipoprot_carrier_LolA_Pbac"/>
</dbReference>
<reference evidence="11 12" key="1">
    <citation type="journal article" date="2016" name="Front. Microbiol.">
        <title>Single-Cell (Meta-)Genomics of a Dimorphic Candidatus Thiomargarita nelsonii Reveals Genomic Plasticity.</title>
        <authorList>
            <person name="Flood B.E."/>
            <person name="Fliss P."/>
            <person name="Jones D.S."/>
            <person name="Dick G.J."/>
            <person name="Jain S."/>
            <person name="Kaster A.K."/>
            <person name="Winkel M."/>
            <person name="Mussmann M."/>
            <person name="Bailey J."/>
        </authorList>
    </citation>
    <scope>NUCLEOTIDE SEQUENCE [LARGE SCALE GENOMIC DNA]</scope>
    <source>
        <strain evidence="11">Hydrate Ridge</strain>
    </source>
</reference>
<comment type="similarity">
    <text evidence="2 10">Belongs to the LolA family.</text>
</comment>
<comment type="function">
    <text evidence="10">Participates in the translocation of lipoproteins from the inner membrane to the outer membrane. Only forms a complex with a lipoprotein if the residue after the N-terminal Cys is not an aspartate (The Asp acts as a targeting signal to indicate that the lipoprotein should stay in the inner membrane).</text>
</comment>
<organism evidence="11 12">
    <name type="scientific">Candidatus Thiomargarita nelsonii</name>
    <dbReference type="NCBI Taxonomy" id="1003181"/>
    <lineage>
        <taxon>Bacteria</taxon>
        <taxon>Pseudomonadati</taxon>
        <taxon>Pseudomonadota</taxon>
        <taxon>Gammaproteobacteria</taxon>
        <taxon>Thiotrichales</taxon>
        <taxon>Thiotrichaceae</taxon>
        <taxon>Thiomargarita</taxon>
    </lineage>
</organism>
<keyword evidence="6 10" id="KW-0732">Signal</keyword>
<dbReference type="GO" id="GO:0044874">
    <property type="term" value="P:lipoprotein localization to outer membrane"/>
    <property type="evidence" value="ECO:0007669"/>
    <property type="project" value="UniProtKB-UniRule"/>
</dbReference>
<evidence type="ECO:0000256" key="4">
    <source>
        <dbReference type="ARBA" id="ARBA00014035"/>
    </source>
</evidence>
<keyword evidence="12" id="KW-1185">Reference proteome</keyword>
<keyword evidence="9 10" id="KW-0143">Chaperone</keyword>
<dbReference type="GO" id="GO:0030288">
    <property type="term" value="C:outer membrane-bounded periplasmic space"/>
    <property type="evidence" value="ECO:0007669"/>
    <property type="project" value="TreeGrafter"/>
</dbReference>
<keyword evidence="7 10" id="KW-0574">Periplasm</keyword>
<evidence type="ECO:0000256" key="3">
    <source>
        <dbReference type="ARBA" id="ARBA00011245"/>
    </source>
</evidence>
<sequence precursor="true">MKRYCLFLVLCCLPHWLYAHEALEYFLEDLHTLYAQFEQLIYDENGELLEKSQGLMYVQRPNRFRWVYQQPYDQLIVADGQKVWIYDSDLEQVTVKNLDNALGKTPAFLLSRQKALEEDFFINKLPSYRRGVTRLELLPKDAQAQFDSMRLNLQGKTLLNLELVDNLGQTTNILFHQVKRNHKFNYKLFRFTPPAGVDIIEDR</sequence>
<dbReference type="HAMAP" id="MF_00240">
    <property type="entry name" value="LolA"/>
    <property type="match status" value="1"/>
</dbReference>
<evidence type="ECO:0000256" key="6">
    <source>
        <dbReference type="ARBA" id="ARBA00022729"/>
    </source>
</evidence>
<evidence type="ECO:0000256" key="7">
    <source>
        <dbReference type="ARBA" id="ARBA00022764"/>
    </source>
</evidence>
<dbReference type="GO" id="GO:0042953">
    <property type="term" value="P:lipoprotein transport"/>
    <property type="evidence" value="ECO:0007669"/>
    <property type="project" value="InterPro"/>
</dbReference>
<gene>
    <name evidence="10" type="primary">lolA</name>
    <name evidence="11" type="ORF">PN36_13280</name>
</gene>
<dbReference type="NCBIfam" id="TIGR00547">
    <property type="entry name" value="lolA"/>
    <property type="match status" value="1"/>
</dbReference>
<evidence type="ECO:0000256" key="2">
    <source>
        <dbReference type="ARBA" id="ARBA00007615"/>
    </source>
</evidence>
<evidence type="ECO:0000256" key="1">
    <source>
        <dbReference type="ARBA" id="ARBA00004418"/>
    </source>
</evidence>
<evidence type="ECO:0000256" key="10">
    <source>
        <dbReference type="HAMAP-Rule" id="MF_00240"/>
    </source>
</evidence>
<evidence type="ECO:0000256" key="5">
    <source>
        <dbReference type="ARBA" id="ARBA00022448"/>
    </source>
</evidence>
<dbReference type="AlphaFoldDB" id="A0A0A6PDN7"/>
<name>A0A0A6PDN7_9GAMM</name>